<keyword evidence="3 6" id="KW-1133">Transmembrane helix</keyword>
<protein>
    <recommendedName>
        <fullName evidence="7">TonB C-terminal domain-containing protein</fullName>
    </recommendedName>
</protein>
<evidence type="ECO:0000256" key="3">
    <source>
        <dbReference type="ARBA" id="ARBA00022989"/>
    </source>
</evidence>
<evidence type="ECO:0000256" key="4">
    <source>
        <dbReference type="ARBA" id="ARBA00023136"/>
    </source>
</evidence>
<reference evidence="8 9" key="1">
    <citation type="journal article" date="2018" name="Sci. Rep.">
        <title>Rhizobium tumorigenes sp. nov., a novel plant tumorigenic bacterium isolated from cane gall tumors on thornless blackberry.</title>
        <authorList>
            <person name="Kuzmanovi N."/>
            <person name="Smalla K."/>
            <person name="Gronow S."/>
            <person name="PuBawska J."/>
        </authorList>
    </citation>
    <scope>NUCLEOTIDE SEQUENCE [LARGE SCALE GENOMIC DNA]</scope>
    <source>
        <strain evidence="8 9">CCBAU 85046</strain>
    </source>
</reference>
<keyword evidence="2 6" id="KW-0812">Transmembrane</keyword>
<sequence length="432" mass="45071">MTRSAKSILKRSAADDPRMGRVVNDNNPVLIPGHALSDLDDLLRQPVTETVAHYGDFSQIASFPIRDDTTTATAAVPAMDAVASRHAHHVLPAKKRVASACVGSFLFHAVLFAALTTTMIAMPEDPVEEAGNTVSVVMLGDSDADQMAAGDKSKEPDPETVVADAVQPDIVQLTEAKAVDAQPAEAQPAETPPVETAQPLQQVSTETVVAAEPEVLTSEIPADTSVVQPMATEVQPAEVPPSEAVPVQQSVETAEVSPTPVPPDEPVTPTEKPVAAKPVEKPKPVAKKQPPKPAKIKAGSEGSSEVDSKKGSSEGTENARSDQNSESASSRSGSGSAAVANYPGKVGSRIRRSVRVPAEYKRTTASMNVVVHLTIGAGGDLTSLSVVRSSGVPELDSAVIEGVRRAAPFPPLPPEWGKASWSFNQPVQVTGS</sequence>
<proteinExistence type="predicted"/>
<gene>
    <name evidence="8" type="ORF">CPY51_14115</name>
</gene>
<dbReference type="GO" id="GO:0055085">
    <property type="term" value="P:transmembrane transport"/>
    <property type="evidence" value="ECO:0007669"/>
    <property type="project" value="InterPro"/>
</dbReference>
<evidence type="ECO:0000256" key="2">
    <source>
        <dbReference type="ARBA" id="ARBA00022692"/>
    </source>
</evidence>
<evidence type="ECO:0000259" key="7">
    <source>
        <dbReference type="PROSITE" id="PS52015"/>
    </source>
</evidence>
<dbReference type="Proteomes" id="UP000248925">
    <property type="component" value="Unassembled WGS sequence"/>
</dbReference>
<dbReference type="RefSeq" id="WP_111160833.1">
    <property type="nucleotide sequence ID" value="NZ_PCDP01000035.1"/>
</dbReference>
<dbReference type="AlphaFoldDB" id="A0A2W4CMF0"/>
<feature type="transmembrane region" description="Helical" evidence="6">
    <location>
        <begin position="97"/>
        <end position="122"/>
    </location>
</feature>
<dbReference type="NCBIfam" id="TIGR01352">
    <property type="entry name" value="tonB_Cterm"/>
    <property type="match status" value="1"/>
</dbReference>
<dbReference type="InterPro" id="IPR037682">
    <property type="entry name" value="TonB_C"/>
</dbReference>
<feature type="compositionally biased region" description="Low complexity" evidence="5">
    <location>
        <begin position="325"/>
        <end position="340"/>
    </location>
</feature>
<feature type="compositionally biased region" description="Low complexity" evidence="5">
    <location>
        <begin position="233"/>
        <end position="258"/>
    </location>
</feature>
<evidence type="ECO:0000313" key="8">
    <source>
        <dbReference type="EMBL" id="PZM13982.1"/>
    </source>
</evidence>
<feature type="compositionally biased region" description="Basic and acidic residues" evidence="5">
    <location>
        <begin position="306"/>
        <end position="320"/>
    </location>
</feature>
<comment type="subcellular location">
    <subcellularLocation>
        <location evidence="1">Membrane</location>
        <topology evidence="1">Single-pass membrane protein</topology>
    </subcellularLocation>
</comment>
<accession>A0A2W4CMF0</accession>
<dbReference type="SUPFAM" id="SSF74653">
    <property type="entry name" value="TolA/TonB C-terminal domain"/>
    <property type="match status" value="1"/>
</dbReference>
<evidence type="ECO:0000256" key="5">
    <source>
        <dbReference type="SAM" id="MobiDB-lite"/>
    </source>
</evidence>
<feature type="compositionally biased region" description="Low complexity" evidence="5">
    <location>
        <begin position="179"/>
        <end position="197"/>
    </location>
</feature>
<keyword evidence="9" id="KW-1185">Reference proteome</keyword>
<feature type="compositionally biased region" description="Low complexity" evidence="5">
    <location>
        <begin position="267"/>
        <end position="277"/>
    </location>
</feature>
<dbReference type="InterPro" id="IPR006260">
    <property type="entry name" value="TonB/TolA_C"/>
</dbReference>
<dbReference type="Gene3D" id="3.30.1150.10">
    <property type="match status" value="1"/>
</dbReference>
<feature type="domain" description="TonB C-terminal" evidence="7">
    <location>
        <begin position="341"/>
        <end position="432"/>
    </location>
</feature>
<organism evidence="8 9">
    <name type="scientific">Rhizobium tubonense</name>
    <dbReference type="NCBI Taxonomy" id="484088"/>
    <lineage>
        <taxon>Bacteria</taxon>
        <taxon>Pseudomonadati</taxon>
        <taxon>Pseudomonadota</taxon>
        <taxon>Alphaproteobacteria</taxon>
        <taxon>Hyphomicrobiales</taxon>
        <taxon>Rhizobiaceae</taxon>
        <taxon>Rhizobium/Agrobacterium group</taxon>
        <taxon>Rhizobium</taxon>
    </lineage>
</organism>
<feature type="region of interest" description="Disordered" evidence="5">
    <location>
        <begin position="1"/>
        <end position="21"/>
    </location>
</feature>
<comment type="caution">
    <text evidence="8">The sequence shown here is derived from an EMBL/GenBank/DDBJ whole genome shotgun (WGS) entry which is preliminary data.</text>
</comment>
<evidence type="ECO:0000256" key="6">
    <source>
        <dbReference type="SAM" id="Phobius"/>
    </source>
</evidence>
<dbReference type="Pfam" id="PF13103">
    <property type="entry name" value="TonB_2"/>
    <property type="match status" value="1"/>
</dbReference>
<keyword evidence="4 6" id="KW-0472">Membrane</keyword>
<evidence type="ECO:0000256" key="1">
    <source>
        <dbReference type="ARBA" id="ARBA00004167"/>
    </source>
</evidence>
<dbReference type="EMBL" id="PCDP01000035">
    <property type="protein sequence ID" value="PZM13982.1"/>
    <property type="molecule type" value="Genomic_DNA"/>
</dbReference>
<dbReference type="PROSITE" id="PS52015">
    <property type="entry name" value="TONB_CTD"/>
    <property type="match status" value="1"/>
</dbReference>
<dbReference type="OrthoDB" id="8448705at2"/>
<feature type="region of interest" description="Disordered" evidence="5">
    <location>
        <begin position="231"/>
        <end position="345"/>
    </location>
</feature>
<feature type="region of interest" description="Disordered" evidence="5">
    <location>
        <begin position="179"/>
        <end position="206"/>
    </location>
</feature>
<evidence type="ECO:0000313" key="9">
    <source>
        <dbReference type="Proteomes" id="UP000248925"/>
    </source>
</evidence>
<dbReference type="GO" id="GO:0016020">
    <property type="term" value="C:membrane"/>
    <property type="evidence" value="ECO:0007669"/>
    <property type="project" value="UniProtKB-SubCell"/>
</dbReference>
<name>A0A2W4CMF0_9HYPH</name>